<dbReference type="SUPFAM" id="SSF52047">
    <property type="entry name" value="RNI-like"/>
    <property type="match status" value="1"/>
</dbReference>
<name>A0A4Y7Q279_9AGAM</name>
<dbReference type="EMBL" id="ML170181">
    <property type="protein sequence ID" value="TDL21421.1"/>
    <property type="molecule type" value="Genomic_DNA"/>
</dbReference>
<dbReference type="STRING" id="50990.A0A4Y7Q279"/>
<dbReference type="InterPro" id="IPR032675">
    <property type="entry name" value="LRR_dom_sf"/>
</dbReference>
<sequence>MDGISEDKPVVNRFSKPSATIHTLAPELLTEIFLHCVDTNGHLRHLSRPPLLLGRVCSRWRIVSADSPVLWTRFAIIGHRWSRIDWKKDLEATKVWMSRSGSCPLTICLVYSQLWGEQLLMPILESLVSQSWRWENVYISIPSEFESVILAPFWTGRLHQLQSFDCCLDGIQVANSEDVRPLALSSAPQLQSFRHVREVGGHIDFGGRIHTVKILEIRYPMDSGTAGMSPGDLLTCLTHCPLLEELTFLITEFGSIHPQELPPIIELCHLRHFYLALSAGIDPGYLFGVLFVPALEKLTLLMKVDNNHYTDWPHLRPMLARSRPPLRSLALYRVPVIEKTLCECLSYIPSLTFLGLGGTECTDIILNFLTTDKNDTSRRICPCLDEIEFRHASRFSSSAMISMILSRHPSNTNIENRQPLKLIDCRESQMEWNASSNSCIAECIEAGLVFHSPDTDMTTIWR</sequence>
<gene>
    <name evidence="1" type="ORF">BD410DRAFT_789860</name>
</gene>
<proteinExistence type="predicted"/>
<evidence type="ECO:0000313" key="1">
    <source>
        <dbReference type="EMBL" id="TDL21421.1"/>
    </source>
</evidence>
<dbReference type="AlphaFoldDB" id="A0A4Y7Q279"/>
<accession>A0A4Y7Q279</accession>
<protein>
    <recommendedName>
        <fullName evidence="3">F-box domain-containing protein</fullName>
    </recommendedName>
</protein>
<dbReference type="OrthoDB" id="2269034at2759"/>
<dbReference type="VEuPathDB" id="FungiDB:BD410DRAFT_789860"/>
<dbReference type="Proteomes" id="UP000294933">
    <property type="component" value="Unassembled WGS sequence"/>
</dbReference>
<evidence type="ECO:0008006" key="3">
    <source>
        <dbReference type="Google" id="ProtNLM"/>
    </source>
</evidence>
<keyword evidence="2" id="KW-1185">Reference proteome</keyword>
<reference evidence="1 2" key="1">
    <citation type="submission" date="2018-06" db="EMBL/GenBank/DDBJ databases">
        <title>A transcriptomic atlas of mushroom development highlights an independent origin of complex multicellularity.</title>
        <authorList>
            <consortium name="DOE Joint Genome Institute"/>
            <person name="Krizsan K."/>
            <person name="Almasi E."/>
            <person name="Merenyi Z."/>
            <person name="Sahu N."/>
            <person name="Viragh M."/>
            <person name="Koszo T."/>
            <person name="Mondo S."/>
            <person name="Kiss B."/>
            <person name="Balint B."/>
            <person name="Kues U."/>
            <person name="Barry K."/>
            <person name="Hegedus J.C."/>
            <person name="Henrissat B."/>
            <person name="Johnson J."/>
            <person name="Lipzen A."/>
            <person name="Ohm R."/>
            <person name="Nagy I."/>
            <person name="Pangilinan J."/>
            <person name="Yan J."/>
            <person name="Xiong Y."/>
            <person name="Grigoriev I.V."/>
            <person name="Hibbett D.S."/>
            <person name="Nagy L.G."/>
        </authorList>
    </citation>
    <scope>NUCLEOTIDE SEQUENCE [LARGE SCALE GENOMIC DNA]</scope>
    <source>
        <strain evidence="1 2">SZMC22713</strain>
    </source>
</reference>
<dbReference type="Gene3D" id="3.80.10.10">
    <property type="entry name" value="Ribonuclease Inhibitor"/>
    <property type="match status" value="1"/>
</dbReference>
<evidence type="ECO:0000313" key="2">
    <source>
        <dbReference type="Proteomes" id="UP000294933"/>
    </source>
</evidence>
<organism evidence="1 2">
    <name type="scientific">Rickenella mellea</name>
    <dbReference type="NCBI Taxonomy" id="50990"/>
    <lineage>
        <taxon>Eukaryota</taxon>
        <taxon>Fungi</taxon>
        <taxon>Dikarya</taxon>
        <taxon>Basidiomycota</taxon>
        <taxon>Agaricomycotina</taxon>
        <taxon>Agaricomycetes</taxon>
        <taxon>Hymenochaetales</taxon>
        <taxon>Rickenellaceae</taxon>
        <taxon>Rickenella</taxon>
    </lineage>
</organism>